<keyword evidence="5 12" id="KW-0547">Nucleotide-binding</keyword>
<feature type="domain" description="Alanyl-transfer RNA synthetases family profile" evidence="15">
    <location>
        <begin position="198"/>
        <end position="1017"/>
    </location>
</feature>
<dbReference type="Gene3D" id="2.40.30.130">
    <property type="match status" value="1"/>
</dbReference>
<dbReference type="Proteomes" id="UP000220797">
    <property type="component" value="Unassembled WGS sequence"/>
</dbReference>
<evidence type="ECO:0000256" key="7">
    <source>
        <dbReference type="ARBA" id="ARBA00022840"/>
    </source>
</evidence>
<evidence type="ECO:0000256" key="12">
    <source>
        <dbReference type="HAMAP-Rule" id="MF_03133"/>
    </source>
</evidence>
<feature type="binding site" evidence="12">
    <location>
        <position position="799"/>
    </location>
    <ligand>
        <name>Zn(2+)</name>
        <dbReference type="ChEBI" id="CHEBI:29105"/>
    </ligand>
</feature>
<accession>A0A1J1GSK9</accession>
<dbReference type="GO" id="GO:0005739">
    <property type="term" value="C:mitochondrion"/>
    <property type="evidence" value="ECO:0007669"/>
    <property type="project" value="UniProtKB-SubCell"/>
</dbReference>
<dbReference type="VEuPathDB" id="PlasmoDB:PGAL8A_00174200"/>
<name>A0A1J1GSK9_PLAGA</name>
<dbReference type="GO" id="GO:0005524">
    <property type="term" value="F:ATP binding"/>
    <property type="evidence" value="ECO:0007669"/>
    <property type="project" value="UniProtKB-UniRule"/>
</dbReference>
<dbReference type="EMBL" id="CVMV01000020">
    <property type="protein sequence ID" value="CRG94035.1"/>
    <property type="molecule type" value="Genomic_DNA"/>
</dbReference>
<evidence type="ECO:0000256" key="6">
    <source>
        <dbReference type="ARBA" id="ARBA00022833"/>
    </source>
</evidence>
<keyword evidence="12" id="KW-0963">Cytoplasm</keyword>
<dbReference type="CDD" id="cd00673">
    <property type="entry name" value="AlaRS_core"/>
    <property type="match status" value="1"/>
</dbReference>
<dbReference type="PRINTS" id="PR00980">
    <property type="entry name" value="TRNASYNTHALA"/>
</dbReference>
<dbReference type="AlphaFoldDB" id="A0A1J1GSK9"/>
<dbReference type="InterPro" id="IPR023033">
    <property type="entry name" value="Ala_tRNA_ligase_euk/bac"/>
</dbReference>
<dbReference type="InterPro" id="IPR009000">
    <property type="entry name" value="Transl_B-barrel_sf"/>
</dbReference>
<dbReference type="FunFam" id="3.30.980.10:FF:000004">
    <property type="entry name" value="Alanine--tRNA ligase, cytoplasmic"/>
    <property type="match status" value="1"/>
</dbReference>
<dbReference type="InterPro" id="IPR018164">
    <property type="entry name" value="Ala-tRNA-synth_IIc_N"/>
</dbReference>
<feature type="binding site" evidence="12">
    <location>
        <position position="803"/>
    </location>
    <ligand>
        <name>Zn(2+)</name>
        <dbReference type="ChEBI" id="CHEBI:29105"/>
    </ligand>
</feature>
<dbReference type="HAMAP" id="MF_00036_B">
    <property type="entry name" value="Ala_tRNA_synth_B"/>
    <property type="match status" value="1"/>
</dbReference>
<dbReference type="InterPro" id="IPR050058">
    <property type="entry name" value="Ala-tRNA_ligase"/>
</dbReference>
<dbReference type="InterPro" id="IPR002318">
    <property type="entry name" value="Ala-tRNA-lgiase_IIc"/>
</dbReference>
<keyword evidence="6 12" id="KW-0862">Zinc</keyword>
<evidence type="ECO:0000256" key="8">
    <source>
        <dbReference type="ARBA" id="ARBA00022884"/>
    </source>
</evidence>
<evidence type="ECO:0000256" key="14">
    <source>
        <dbReference type="SAM" id="SignalP"/>
    </source>
</evidence>
<keyword evidence="4 12" id="KW-0479">Metal-binding</keyword>
<dbReference type="Pfam" id="PF07973">
    <property type="entry name" value="tRNA_SAD"/>
    <property type="match status" value="1"/>
</dbReference>
<dbReference type="GO" id="GO:0008270">
    <property type="term" value="F:zinc ion binding"/>
    <property type="evidence" value="ECO:0007669"/>
    <property type="project" value="UniProtKB-UniRule"/>
</dbReference>
<feature type="region of interest" description="Disordered" evidence="13">
    <location>
        <begin position="178"/>
        <end position="198"/>
    </location>
</feature>
<comment type="catalytic activity">
    <reaction evidence="11 12">
        <text>tRNA(Ala) + L-alanine + ATP = L-alanyl-tRNA(Ala) + AMP + diphosphate</text>
        <dbReference type="Rhea" id="RHEA:12540"/>
        <dbReference type="Rhea" id="RHEA-COMP:9657"/>
        <dbReference type="Rhea" id="RHEA-COMP:9923"/>
        <dbReference type="ChEBI" id="CHEBI:30616"/>
        <dbReference type="ChEBI" id="CHEBI:33019"/>
        <dbReference type="ChEBI" id="CHEBI:57972"/>
        <dbReference type="ChEBI" id="CHEBI:78442"/>
        <dbReference type="ChEBI" id="CHEBI:78497"/>
        <dbReference type="ChEBI" id="CHEBI:456215"/>
        <dbReference type="EC" id="6.1.1.7"/>
    </reaction>
</comment>
<evidence type="ECO:0000256" key="1">
    <source>
        <dbReference type="ARBA" id="ARBA00008429"/>
    </source>
</evidence>
<keyword evidence="10 12" id="KW-0030">Aminoacyl-tRNA synthetase</keyword>
<evidence type="ECO:0000256" key="13">
    <source>
        <dbReference type="SAM" id="MobiDB-lite"/>
    </source>
</evidence>
<dbReference type="GO" id="GO:0070143">
    <property type="term" value="P:mitochondrial alanyl-tRNA aminoacylation"/>
    <property type="evidence" value="ECO:0007669"/>
    <property type="project" value="UniProtKB-UniRule"/>
</dbReference>
<keyword evidence="7 12" id="KW-0067">ATP-binding</keyword>
<comment type="function">
    <text evidence="12">Catalyzes the attachment of alanine to tRNA(Ala) in a two-step reaction: alanine is first activated by ATP to form Ala-AMP and then transferred to the acceptor end of tRNA(Ala). Also edits incorrectly charged tRNA(Ala) via its editing domain.</text>
</comment>
<feature type="signal peptide" evidence="14">
    <location>
        <begin position="1"/>
        <end position="16"/>
    </location>
</feature>
<evidence type="ECO:0000256" key="10">
    <source>
        <dbReference type="ARBA" id="ARBA00023146"/>
    </source>
</evidence>
<dbReference type="OrthoDB" id="2423964at2759"/>
<dbReference type="InterPro" id="IPR018162">
    <property type="entry name" value="Ala-tRNA-ligase_IIc_anticod-bd"/>
</dbReference>
<dbReference type="GeneID" id="39730269"/>
<dbReference type="Pfam" id="PF01411">
    <property type="entry name" value="tRNA-synt_2c"/>
    <property type="match status" value="1"/>
</dbReference>
<dbReference type="GO" id="GO:0004813">
    <property type="term" value="F:alanine-tRNA ligase activity"/>
    <property type="evidence" value="ECO:0007669"/>
    <property type="project" value="UniProtKB-UniRule"/>
</dbReference>
<comment type="caution">
    <text evidence="16">The sequence shown here is derived from an EMBL/GenBank/DDBJ whole genome shotgun (WGS) entry which is preliminary data.</text>
</comment>
<evidence type="ECO:0000256" key="3">
    <source>
        <dbReference type="ARBA" id="ARBA00022598"/>
    </source>
</evidence>
<protein>
    <recommendedName>
        <fullName evidence="12">Alanine--tRNA ligase</fullName>
        <ecNumber evidence="12">6.1.1.7</ecNumber>
    </recommendedName>
    <alternativeName>
        <fullName evidence="12">Alanyl-tRNA synthetase</fullName>
        <shortName evidence="12">AlaRS</shortName>
    </alternativeName>
</protein>
<keyword evidence="14" id="KW-0732">Signal</keyword>
<organism evidence="16 17">
    <name type="scientific">Plasmodium gallinaceum</name>
    <dbReference type="NCBI Taxonomy" id="5849"/>
    <lineage>
        <taxon>Eukaryota</taxon>
        <taxon>Sar</taxon>
        <taxon>Alveolata</taxon>
        <taxon>Apicomplexa</taxon>
        <taxon>Aconoidasida</taxon>
        <taxon>Haemosporida</taxon>
        <taxon>Plasmodiidae</taxon>
        <taxon>Plasmodium</taxon>
        <taxon>Plasmodium (Haemamoeba)</taxon>
    </lineage>
</organism>
<evidence type="ECO:0000256" key="2">
    <source>
        <dbReference type="ARBA" id="ARBA00022555"/>
    </source>
</evidence>
<comment type="subcellular location">
    <subcellularLocation>
        <location evidence="12">Mitochondrion</location>
    </subcellularLocation>
    <subcellularLocation>
        <location evidence="12">Cytoplasm</location>
    </subcellularLocation>
</comment>
<keyword evidence="17" id="KW-1185">Reference proteome</keyword>
<keyword evidence="3 12" id="KW-0436">Ligase</keyword>
<evidence type="ECO:0000256" key="4">
    <source>
        <dbReference type="ARBA" id="ARBA00022723"/>
    </source>
</evidence>
<dbReference type="EC" id="6.1.1.7" evidence="12"/>
<dbReference type="InterPro" id="IPR018163">
    <property type="entry name" value="Thr/Ala-tRNA-synth_IIc_edit"/>
</dbReference>
<feature type="binding site" evidence="12">
    <location>
        <position position="978"/>
    </location>
    <ligand>
        <name>Zn(2+)</name>
        <dbReference type="ChEBI" id="CHEBI:29105"/>
    </ligand>
</feature>
<dbReference type="GO" id="GO:0002161">
    <property type="term" value="F:aminoacyl-tRNA deacylase activity"/>
    <property type="evidence" value="ECO:0007669"/>
    <property type="project" value="TreeGrafter"/>
</dbReference>
<dbReference type="Gene3D" id="3.10.310.40">
    <property type="match status" value="1"/>
</dbReference>
<dbReference type="SUPFAM" id="SSF101353">
    <property type="entry name" value="Putative anticodon-binding domain of alanyl-tRNA synthetase (AlaRS)"/>
    <property type="match status" value="1"/>
</dbReference>
<gene>
    <name evidence="16" type="ORF">PGAL8A_00174200</name>
</gene>
<dbReference type="PROSITE" id="PS50860">
    <property type="entry name" value="AA_TRNA_LIGASE_II_ALA"/>
    <property type="match status" value="1"/>
</dbReference>
<dbReference type="PANTHER" id="PTHR11777">
    <property type="entry name" value="ALANYL-TRNA SYNTHETASE"/>
    <property type="match status" value="1"/>
</dbReference>
<evidence type="ECO:0000313" key="17">
    <source>
        <dbReference type="Proteomes" id="UP000220797"/>
    </source>
</evidence>
<evidence type="ECO:0000259" key="15">
    <source>
        <dbReference type="PROSITE" id="PS50860"/>
    </source>
</evidence>
<keyword evidence="8 12" id="KW-0694">RNA-binding</keyword>
<comment type="domain">
    <text evidence="12">Consists of three domains; the N-terminal catalytic domain, the editing domain and the C-terminal C-Ala domain. The editing domain removes incorrectly charged amino acids, while the C-Ala domain, along with tRNA(Ala), serves as a bridge to cooperatively bring together the editing and aminoacylation centers thus stimulating deacylation of misacylated tRNAs.</text>
</comment>
<dbReference type="SUPFAM" id="SSF55681">
    <property type="entry name" value="Class II aaRS and biotin synthetases"/>
    <property type="match status" value="1"/>
</dbReference>
<dbReference type="Gene3D" id="3.30.930.10">
    <property type="entry name" value="Bira Bifunctional Protein, Domain 2"/>
    <property type="match status" value="1"/>
</dbReference>
<dbReference type="RefSeq" id="XP_028526856.1">
    <property type="nucleotide sequence ID" value="XM_028670067.1"/>
</dbReference>
<keyword evidence="2 12" id="KW-0820">tRNA-binding</keyword>
<evidence type="ECO:0000313" key="16">
    <source>
        <dbReference type="EMBL" id="CRG94035.1"/>
    </source>
</evidence>
<comment type="subunit">
    <text evidence="12">Monomer.</text>
</comment>
<dbReference type="InterPro" id="IPR018165">
    <property type="entry name" value="Ala-tRNA-synth_IIc_core"/>
</dbReference>
<dbReference type="SUPFAM" id="SSF50447">
    <property type="entry name" value="Translation proteins"/>
    <property type="match status" value="1"/>
</dbReference>
<dbReference type="NCBIfam" id="TIGR00344">
    <property type="entry name" value="alaS"/>
    <property type="match status" value="1"/>
</dbReference>
<dbReference type="Gene3D" id="3.30.980.10">
    <property type="entry name" value="Threonyl-trna Synthetase, Chain A, domain 2"/>
    <property type="match status" value="2"/>
</dbReference>
<dbReference type="SUPFAM" id="SSF55186">
    <property type="entry name" value="ThrRS/AlaRS common domain"/>
    <property type="match status" value="2"/>
</dbReference>
<dbReference type="SMART" id="SM00863">
    <property type="entry name" value="tRNA_SAD"/>
    <property type="match status" value="1"/>
</dbReference>
<evidence type="ECO:0000256" key="11">
    <source>
        <dbReference type="ARBA" id="ARBA00048300"/>
    </source>
</evidence>
<comment type="cofactor">
    <cofactor evidence="12">
        <name>Zn(2+)</name>
        <dbReference type="ChEBI" id="CHEBI:29105"/>
    </cofactor>
    <text evidence="12">Binds 1 zinc ion per subunit.</text>
</comment>
<comment type="similarity">
    <text evidence="1">Belongs to the class-II aminoacyl-tRNA synthetase family. Alax-L subfamily.</text>
</comment>
<keyword evidence="9 12" id="KW-0648">Protein biosynthesis</keyword>
<dbReference type="GO" id="GO:0000049">
    <property type="term" value="F:tRNA binding"/>
    <property type="evidence" value="ECO:0007669"/>
    <property type="project" value="UniProtKB-KW"/>
</dbReference>
<evidence type="ECO:0000256" key="5">
    <source>
        <dbReference type="ARBA" id="ARBA00022741"/>
    </source>
</evidence>
<dbReference type="InterPro" id="IPR012947">
    <property type="entry name" value="tRNA_SAD"/>
</dbReference>
<feature type="binding site" evidence="12">
    <location>
        <position position="974"/>
    </location>
    <ligand>
        <name>Zn(2+)</name>
        <dbReference type="ChEBI" id="CHEBI:29105"/>
    </ligand>
</feature>
<proteinExistence type="inferred from homology"/>
<feature type="chain" id="PRO_5013266792" description="Alanine--tRNA ligase" evidence="14">
    <location>
        <begin position="17"/>
        <end position="1207"/>
    </location>
</feature>
<keyword evidence="12" id="KW-0496">Mitochondrion</keyword>
<dbReference type="FunFam" id="3.30.930.10:FF:000011">
    <property type="entry name" value="Alanine--tRNA ligase, cytoplasmic"/>
    <property type="match status" value="1"/>
</dbReference>
<evidence type="ECO:0000256" key="9">
    <source>
        <dbReference type="ARBA" id="ARBA00022917"/>
    </source>
</evidence>
<dbReference type="PANTHER" id="PTHR11777:SF9">
    <property type="entry name" value="ALANINE--TRNA LIGASE, CYTOPLASMIC"/>
    <property type="match status" value="1"/>
</dbReference>
<dbReference type="InterPro" id="IPR045864">
    <property type="entry name" value="aa-tRNA-synth_II/BPL/LPL"/>
</dbReference>
<reference evidence="16" key="1">
    <citation type="submission" date="2015-04" db="EMBL/GenBank/DDBJ databases">
        <authorList>
            <consortium name="Pathogen Informatics"/>
        </authorList>
    </citation>
    <scope>NUCLEOTIDE SEQUENCE [LARGE SCALE GENOMIC DNA]</scope>
    <source>
        <strain evidence="16">8A</strain>
    </source>
</reference>
<sequence>MTFLFFYLLYLFVSNKEKLILGICRNIKTLNEVNNLSEKYKNRIFFLKSRKKKNLIKQKVEKTYSFPFISKKNNLFDINVLLNVNNLFPLDKKEKKFFMIFKGINKKVRITDFTKIKKHLYIKNLNYINSLYVKNSFKTYRLIESKLGAKSYMMKNICSMNNFDKRYDEENEGNNYSLNNMNRRCNEENTKNGNPRYMSSEEVRNNFIKYFNEKNHTIVESSSVVPYNDNTLLFTNAGMNQFKKIFLGNVDKNSDLGKLKRAVDTQKCIRAGGKHNDLDDVGKDVYHHTFFEMLGNWSFGDYFKEESIEYAWDLLTNIYKINPDRLYVTYYGGDPNLPACPEDKETKKIWTKYLDESRILPFGIKENFWEMAETGPCGPCSEIHYDRIGNRDASNLVNKDDPSVLEIWNIVFMQYNKDENKNMNKLPFPCIDTGMGLERITSILQNVNSNYDTDLFQPIFKQIKEIFNYLPDYEGKINEEDVDKIDTAYRVISDHIRCVTIAICDGCLPSNEGRNYVIRRIIRRAIRFGKQVFNIKSNVLWFYKLVDSVCQTLGNSFKDLKNEKKVNYIKNAIKQEEILFNKTLEKGVDQFHKIIKKSSNNSFSGKDAFDLYTSYGFPVDLIEIMCEEKNFKLNIEEFNNLFKKHQLVSDTNNFKITKFFDIPVEKSHELKKKYNISATIDDHKYKWNNNEIENDFKLKSSVQIIYDGANFLDNISFTSNDKKYALILKETNFYYENGGQIYDIGFIQNCKMKFQVLNVQKINDYILHIGILLEGSIHAKDEVETVVDFQRRKLIACNHTATHLLNFTIRKVLNDHITIKNSENMQNENFKDKEENIFTKEENIKCSNQKNGITNDEGCSISKDDDSCSIFSCEQKGSLVDEEKLRFDFSFFGNINIELISKIEEEINNLIKEELNVSVKNMDLTESRKIKGIRAIFEEDYADKVNVVFIDKDVNKILNNLDVNYTYLCSIELCGGTHIANTKYIKKFIITSEESIGKGIYRITAVTNKKAEEVENKFNNLYIKYKNIFEEPNDKLTDLQNYKRILKEDKFLPYIKKNYILQDLEKIEKSIIEKAKNMQKELYNKAMSIGKLYSLENKHNNLLDVNFFNNIKGNQKVLEKIVQSYTKNNKDLSYFFIICDENNTYCVFEIRDSLKNKNIQADIFMNEIMKLVGGHSGGNKKKAFGSTGKDKGFDLKKFVEETFKQYY</sequence>